<keyword evidence="3" id="KW-1185">Reference proteome</keyword>
<accession>A0A9Q0DNM8</accession>
<feature type="compositionally biased region" description="Low complexity" evidence="1">
    <location>
        <begin position="87"/>
        <end position="103"/>
    </location>
</feature>
<comment type="caution">
    <text evidence="2">The sequence shown here is derived from an EMBL/GenBank/DDBJ whole genome shotgun (WGS) entry which is preliminary data.</text>
</comment>
<proteinExistence type="predicted"/>
<evidence type="ECO:0000313" key="2">
    <source>
        <dbReference type="EMBL" id="KAJ3591577.1"/>
    </source>
</evidence>
<protein>
    <submittedName>
        <fullName evidence="2">Uncharacterized protein</fullName>
    </submittedName>
</protein>
<dbReference type="EMBL" id="JANIIK010000113">
    <property type="protein sequence ID" value="KAJ3591577.1"/>
    <property type="molecule type" value="Genomic_DNA"/>
</dbReference>
<organism evidence="2 3">
    <name type="scientific">Muraenolepis orangiensis</name>
    <name type="common">Patagonian moray cod</name>
    <dbReference type="NCBI Taxonomy" id="630683"/>
    <lineage>
        <taxon>Eukaryota</taxon>
        <taxon>Metazoa</taxon>
        <taxon>Chordata</taxon>
        <taxon>Craniata</taxon>
        <taxon>Vertebrata</taxon>
        <taxon>Euteleostomi</taxon>
        <taxon>Actinopterygii</taxon>
        <taxon>Neopterygii</taxon>
        <taxon>Teleostei</taxon>
        <taxon>Neoteleostei</taxon>
        <taxon>Acanthomorphata</taxon>
        <taxon>Zeiogadaria</taxon>
        <taxon>Gadariae</taxon>
        <taxon>Gadiformes</taxon>
        <taxon>Muraenolepidoidei</taxon>
        <taxon>Muraenolepididae</taxon>
        <taxon>Muraenolepis</taxon>
    </lineage>
</organism>
<feature type="region of interest" description="Disordered" evidence="1">
    <location>
        <begin position="84"/>
        <end position="126"/>
    </location>
</feature>
<reference evidence="2" key="1">
    <citation type="submission" date="2022-07" db="EMBL/GenBank/DDBJ databases">
        <title>Chromosome-level genome of Muraenolepis orangiensis.</title>
        <authorList>
            <person name="Kim J."/>
        </authorList>
    </citation>
    <scope>NUCLEOTIDE SEQUENCE</scope>
    <source>
        <strain evidence="2">KU_S4_2022</strain>
        <tissue evidence="2">Muscle</tissue>
    </source>
</reference>
<evidence type="ECO:0000313" key="3">
    <source>
        <dbReference type="Proteomes" id="UP001148018"/>
    </source>
</evidence>
<dbReference type="OrthoDB" id="8958801at2759"/>
<dbReference type="AlphaFoldDB" id="A0A9Q0DNM8"/>
<dbReference type="Proteomes" id="UP001148018">
    <property type="component" value="Unassembled WGS sequence"/>
</dbReference>
<evidence type="ECO:0000256" key="1">
    <source>
        <dbReference type="SAM" id="MobiDB-lite"/>
    </source>
</evidence>
<name>A0A9Q0DNM8_9TELE</name>
<gene>
    <name evidence="2" type="ORF">NHX12_006710</name>
</gene>
<sequence>MTSPQVLEPVVKMKVDELYLTWLSDSSTQSVLQKYLTLIKSGQYADRGHVDASDRRLLNFSENNNVSMGSPCPKSLADRRTMSLCAPSNPLSNPLSSPTLPSGSSGGNAGITETNGRALRRLGRSKKRNTVPSYLCRHFEAEAA</sequence>